<dbReference type="SUPFAM" id="SSF53254">
    <property type="entry name" value="Phosphoglycerate mutase-like"/>
    <property type="match status" value="1"/>
</dbReference>
<dbReference type="Gene3D" id="3.40.50.1240">
    <property type="entry name" value="Phosphoglycerate mutase-like"/>
    <property type="match status" value="1"/>
</dbReference>
<dbReference type="OrthoDB" id="9156506at2"/>
<dbReference type="Proteomes" id="UP000269665">
    <property type="component" value="Unassembled WGS sequence"/>
</dbReference>
<name>A0A8B3FHY4_PECPM</name>
<organism evidence="1 2">
    <name type="scientific">Pectobacterium parmentieri</name>
    <dbReference type="NCBI Taxonomy" id="1905730"/>
    <lineage>
        <taxon>Bacteria</taxon>
        <taxon>Pseudomonadati</taxon>
        <taxon>Pseudomonadota</taxon>
        <taxon>Gammaproteobacteria</taxon>
        <taxon>Enterobacterales</taxon>
        <taxon>Pectobacteriaceae</taxon>
        <taxon>Pectobacterium</taxon>
    </lineage>
</organism>
<dbReference type="EMBL" id="PSZG01000001">
    <property type="protein sequence ID" value="RKO77602.1"/>
    <property type="molecule type" value="Genomic_DNA"/>
</dbReference>
<protein>
    <submittedName>
        <fullName evidence="1">Histidine phosphatase family protein</fullName>
    </submittedName>
</protein>
<dbReference type="AlphaFoldDB" id="A0A8B3FHY4"/>
<sequence>MEIILMRHGKPTYIGNPKVNCDEMADWVAQYNLSDTGSDMPPESRKSMASKASLIISSPLPRALSSLSALGCEPDIIDDVFREADLPLIRIHGVKLPPTYWAVFFRVMWLCGMSNRAESLGMAKKRAFKAAELLVNHAKKSNRPVLLMGHGVMNRLIARELISLGCIENCRLGREHWNVGVYKLPQVKP</sequence>
<evidence type="ECO:0000313" key="1">
    <source>
        <dbReference type="EMBL" id="RKO77602.1"/>
    </source>
</evidence>
<accession>A0A8B3FHY4</accession>
<proteinExistence type="predicted"/>
<dbReference type="RefSeq" id="WP_050512691.1">
    <property type="nucleotide sequence ID" value="NZ_CP015749.1"/>
</dbReference>
<dbReference type="Pfam" id="PF00300">
    <property type="entry name" value="His_Phos_1"/>
    <property type="match status" value="1"/>
</dbReference>
<evidence type="ECO:0000313" key="2">
    <source>
        <dbReference type="Proteomes" id="UP000269665"/>
    </source>
</evidence>
<gene>
    <name evidence="1" type="ORF">C5E00_12795</name>
</gene>
<dbReference type="GeneID" id="45847944"/>
<dbReference type="KEGG" id="ppar:A8F97_00580"/>
<comment type="caution">
    <text evidence="1">The sequence shown here is derived from an EMBL/GenBank/DDBJ whole genome shotgun (WGS) entry which is preliminary data.</text>
</comment>
<dbReference type="InterPro" id="IPR029033">
    <property type="entry name" value="His_PPase_superfam"/>
</dbReference>
<dbReference type="InterPro" id="IPR013078">
    <property type="entry name" value="His_Pase_superF_clade-1"/>
</dbReference>
<reference evidence="1 2" key="1">
    <citation type="journal article" date="2018" name="BMC Genomics">
        <title>High genomic variability in the plant pathogenic bacterium Pectobacterium parmentieri deciphered from de novo assembled complete genomes.</title>
        <authorList>
            <person name="Zoledowska S."/>
            <person name="Motyka-Pomagruk A."/>
            <person name="Sledz W."/>
            <person name="Mengoni A."/>
            <person name="Lojkowska E."/>
        </authorList>
    </citation>
    <scope>NUCLEOTIDE SEQUENCE [LARGE SCALE GENOMIC DNA]</scope>
    <source>
        <strain evidence="1 2">IFB5626</strain>
    </source>
</reference>